<dbReference type="InterPro" id="IPR027417">
    <property type="entry name" value="P-loop_NTPase"/>
</dbReference>
<proteinExistence type="predicted"/>
<evidence type="ECO:0000313" key="13">
    <source>
        <dbReference type="EMBL" id="NUU60549.1"/>
    </source>
</evidence>
<dbReference type="EMBL" id="JABWCS010000202">
    <property type="protein sequence ID" value="NUU60549.1"/>
    <property type="molecule type" value="Genomic_DNA"/>
</dbReference>
<evidence type="ECO:0000256" key="10">
    <source>
        <dbReference type="SAM" id="Phobius"/>
    </source>
</evidence>
<dbReference type="PROSITE" id="PS50893">
    <property type="entry name" value="ABC_TRANSPORTER_2"/>
    <property type="match status" value="1"/>
</dbReference>
<dbReference type="PANTHER" id="PTHR43394:SF1">
    <property type="entry name" value="ATP-BINDING CASSETTE SUB-FAMILY B MEMBER 10, MITOCHONDRIAL"/>
    <property type="match status" value="1"/>
</dbReference>
<keyword evidence="2" id="KW-0813">Transport</keyword>
<dbReference type="SUPFAM" id="SSF52540">
    <property type="entry name" value="P-loop containing nucleoside triphosphate hydrolases"/>
    <property type="match status" value="1"/>
</dbReference>
<keyword evidence="3" id="KW-1003">Cell membrane</keyword>
<dbReference type="AlphaFoldDB" id="A0A850ELE2"/>
<feature type="domain" description="ABC transporter" evidence="11">
    <location>
        <begin position="347"/>
        <end position="582"/>
    </location>
</feature>
<keyword evidence="9 10" id="KW-0472">Membrane</keyword>
<feature type="transmembrane region" description="Helical" evidence="10">
    <location>
        <begin position="168"/>
        <end position="185"/>
    </location>
</feature>
<feature type="transmembrane region" description="Helical" evidence="10">
    <location>
        <begin position="145"/>
        <end position="162"/>
    </location>
</feature>
<evidence type="ECO:0000256" key="4">
    <source>
        <dbReference type="ARBA" id="ARBA00022692"/>
    </source>
</evidence>
<evidence type="ECO:0000256" key="7">
    <source>
        <dbReference type="ARBA" id="ARBA00022840"/>
    </source>
</evidence>
<evidence type="ECO:0000259" key="11">
    <source>
        <dbReference type="PROSITE" id="PS50893"/>
    </source>
</evidence>
<dbReference type="InterPro" id="IPR011527">
    <property type="entry name" value="ABC1_TM_dom"/>
</dbReference>
<evidence type="ECO:0000256" key="5">
    <source>
        <dbReference type="ARBA" id="ARBA00022741"/>
    </source>
</evidence>
<dbReference type="CDD" id="cd07346">
    <property type="entry name" value="ABC_6TM_exporters"/>
    <property type="match status" value="1"/>
</dbReference>
<dbReference type="SUPFAM" id="SSF90123">
    <property type="entry name" value="ABC transporter transmembrane region"/>
    <property type="match status" value="1"/>
</dbReference>
<dbReference type="GO" id="GO:0008234">
    <property type="term" value="F:cysteine-type peptidase activity"/>
    <property type="evidence" value="ECO:0007669"/>
    <property type="project" value="UniProtKB-KW"/>
</dbReference>
<dbReference type="PROSITE" id="PS00211">
    <property type="entry name" value="ABC_TRANSPORTER_1"/>
    <property type="match status" value="1"/>
</dbReference>
<dbReference type="Proteomes" id="UP000564806">
    <property type="component" value="Unassembled WGS sequence"/>
</dbReference>
<keyword evidence="6" id="KW-0788">Thiol protease</keyword>
<evidence type="ECO:0000256" key="8">
    <source>
        <dbReference type="ARBA" id="ARBA00022989"/>
    </source>
</evidence>
<dbReference type="Pfam" id="PF00664">
    <property type="entry name" value="ABC_membrane"/>
    <property type="match status" value="1"/>
</dbReference>
<dbReference type="GO" id="GO:0015421">
    <property type="term" value="F:ABC-type oligopeptide transporter activity"/>
    <property type="evidence" value="ECO:0007669"/>
    <property type="project" value="TreeGrafter"/>
</dbReference>
<dbReference type="InterPro" id="IPR003439">
    <property type="entry name" value="ABC_transporter-like_ATP-bd"/>
</dbReference>
<evidence type="ECO:0000256" key="3">
    <source>
        <dbReference type="ARBA" id="ARBA00022475"/>
    </source>
</evidence>
<keyword evidence="6" id="KW-0378">Hydrolase</keyword>
<name>A0A850ELE2_9BACL</name>
<dbReference type="InterPro" id="IPR003593">
    <property type="entry name" value="AAA+_ATPase"/>
</dbReference>
<comment type="caution">
    <text evidence="13">The sequence shown here is derived from an EMBL/GenBank/DDBJ whole genome shotgun (WGS) entry which is preliminary data.</text>
</comment>
<keyword evidence="8 10" id="KW-1133">Transmembrane helix</keyword>
<accession>A0A850ELE2</accession>
<comment type="subcellular location">
    <subcellularLocation>
        <location evidence="1">Cell membrane</location>
        <topology evidence="1">Multi-pass membrane protein</topology>
    </subcellularLocation>
</comment>
<dbReference type="Gene3D" id="1.20.1560.10">
    <property type="entry name" value="ABC transporter type 1, transmembrane domain"/>
    <property type="match status" value="1"/>
</dbReference>
<keyword evidence="14" id="KW-1185">Reference proteome</keyword>
<gene>
    <name evidence="13" type="ORF">HPT30_09355</name>
</gene>
<keyword evidence="7 13" id="KW-0067">ATP-binding</keyword>
<keyword evidence="5" id="KW-0547">Nucleotide-binding</keyword>
<evidence type="ECO:0000313" key="14">
    <source>
        <dbReference type="Proteomes" id="UP000564806"/>
    </source>
</evidence>
<dbReference type="GO" id="GO:0016887">
    <property type="term" value="F:ATP hydrolysis activity"/>
    <property type="evidence" value="ECO:0007669"/>
    <property type="project" value="InterPro"/>
</dbReference>
<evidence type="ECO:0000256" key="1">
    <source>
        <dbReference type="ARBA" id="ARBA00004651"/>
    </source>
</evidence>
<keyword evidence="4 10" id="KW-0812">Transmembrane</keyword>
<dbReference type="GO" id="GO:0005524">
    <property type="term" value="F:ATP binding"/>
    <property type="evidence" value="ECO:0007669"/>
    <property type="project" value="UniProtKB-KW"/>
</dbReference>
<dbReference type="RefSeq" id="WP_175371134.1">
    <property type="nucleotide sequence ID" value="NZ_JABWCS010000202.1"/>
</dbReference>
<dbReference type="GO" id="GO:0005886">
    <property type="term" value="C:plasma membrane"/>
    <property type="evidence" value="ECO:0007669"/>
    <property type="project" value="UniProtKB-SubCell"/>
</dbReference>
<keyword evidence="6" id="KW-0645">Protease</keyword>
<dbReference type="Gene3D" id="3.40.50.300">
    <property type="entry name" value="P-loop containing nucleotide triphosphate hydrolases"/>
    <property type="match status" value="1"/>
</dbReference>
<protein>
    <submittedName>
        <fullName evidence="13">ABC transporter ATP-binding protein</fullName>
    </submittedName>
</protein>
<sequence>MKRSLTMRLQWFRSFKPEWRQHRLLLLGLIGASAMLLLLGLASPLLFKLLVDRVMIGHELRLLLYICIGYILLYVVESAVTGGQLIAQNKLSNRLTFAVRRKVWARFVQMPFENYEQQNAGDLKNRIDQDVEAVDRLFKSHLLEYGYSIAFLISSAALMAWFSWKLTLFGLLMVPLSFWMTKWLGKGAKEAAEKYRETFGRYEGWLQHSIRAWKEVKTNGMEKRSSLAFTEYWHELSRLFFKRHMYWYGNRSFQAIKDFFITRMNLYFVGGLLIIHGDMTVGSLLVFMKYYEQCFTQLAKIMDLDMQFMDDLPSLEKVKNTLEETKEDMRSSELSMKPFFLPGAGTISFEDVSFRYGNATKSALQGITLRIEAGTKVAIVGRSGSGKSTLMKLLLGMYQPDSGRIDLDERDISTIRHHELHREIGVVMQDSNIFNMSVLENVRLAEPAATDLEVTEACAAAQMDEFILKLPQQYETMIGERGVQLSGGQKQRLALARMILSQARIVILDEATSQLDQESENGINRTLDQLAGERTVVIVAHRFSSVKQADRIVLLDDGLMLDEGSHEELWARSETYRSLFTYNRWESEAG</sequence>
<dbReference type="FunFam" id="3.40.50.300:FF:000299">
    <property type="entry name" value="ABC transporter ATP-binding protein/permease"/>
    <property type="match status" value="1"/>
</dbReference>
<dbReference type="SMART" id="SM00382">
    <property type="entry name" value="AAA"/>
    <property type="match status" value="1"/>
</dbReference>
<evidence type="ECO:0000256" key="2">
    <source>
        <dbReference type="ARBA" id="ARBA00022448"/>
    </source>
</evidence>
<evidence type="ECO:0000256" key="6">
    <source>
        <dbReference type="ARBA" id="ARBA00022807"/>
    </source>
</evidence>
<feature type="domain" description="ABC transmembrane type-1" evidence="12">
    <location>
        <begin position="27"/>
        <end position="288"/>
    </location>
</feature>
<feature type="transmembrane region" description="Helical" evidence="10">
    <location>
        <begin position="63"/>
        <end position="87"/>
    </location>
</feature>
<organism evidence="13 14">
    <name type="scientific">Paenibacillus agri</name>
    <dbReference type="NCBI Taxonomy" id="2744309"/>
    <lineage>
        <taxon>Bacteria</taxon>
        <taxon>Bacillati</taxon>
        <taxon>Bacillota</taxon>
        <taxon>Bacilli</taxon>
        <taxon>Bacillales</taxon>
        <taxon>Paenibacillaceae</taxon>
        <taxon>Paenibacillus</taxon>
    </lineage>
</organism>
<feature type="transmembrane region" description="Helical" evidence="10">
    <location>
        <begin position="266"/>
        <end position="288"/>
    </location>
</feature>
<dbReference type="PANTHER" id="PTHR43394">
    <property type="entry name" value="ATP-DEPENDENT PERMEASE MDL1, MITOCHONDRIAL"/>
    <property type="match status" value="1"/>
</dbReference>
<reference evidence="13" key="1">
    <citation type="submission" date="2020-06" db="EMBL/GenBank/DDBJ databases">
        <title>Paenibacillus sp. nov., isolated from soil.</title>
        <authorList>
            <person name="Seo Y.L."/>
        </authorList>
    </citation>
    <scope>NUCLEOTIDE SEQUENCE [LARGE SCALE GENOMIC DNA]</scope>
    <source>
        <strain evidence="13">JW14</strain>
    </source>
</reference>
<dbReference type="InterPro" id="IPR036640">
    <property type="entry name" value="ABC1_TM_sf"/>
</dbReference>
<evidence type="ECO:0000256" key="9">
    <source>
        <dbReference type="ARBA" id="ARBA00023136"/>
    </source>
</evidence>
<dbReference type="InterPro" id="IPR039421">
    <property type="entry name" value="Type_1_exporter"/>
</dbReference>
<dbReference type="PROSITE" id="PS50929">
    <property type="entry name" value="ABC_TM1F"/>
    <property type="match status" value="1"/>
</dbReference>
<dbReference type="InterPro" id="IPR017871">
    <property type="entry name" value="ABC_transporter-like_CS"/>
</dbReference>
<evidence type="ECO:0000259" key="12">
    <source>
        <dbReference type="PROSITE" id="PS50929"/>
    </source>
</evidence>
<dbReference type="Pfam" id="PF00005">
    <property type="entry name" value="ABC_tran"/>
    <property type="match status" value="1"/>
</dbReference>